<name>A0A0F9F9S3_9ZZZZ</name>
<evidence type="ECO:0000313" key="1">
    <source>
        <dbReference type="EMBL" id="KKL83144.1"/>
    </source>
</evidence>
<dbReference type="EMBL" id="LAZR01022068">
    <property type="protein sequence ID" value="KKL83144.1"/>
    <property type="molecule type" value="Genomic_DNA"/>
</dbReference>
<organism evidence="1">
    <name type="scientific">marine sediment metagenome</name>
    <dbReference type="NCBI Taxonomy" id="412755"/>
    <lineage>
        <taxon>unclassified sequences</taxon>
        <taxon>metagenomes</taxon>
        <taxon>ecological metagenomes</taxon>
    </lineage>
</organism>
<feature type="non-terminal residue" evidence="1">
    <location>
        <position position="1"/>
    </location>
</feature>
<reference evidence="1" key="1">
    <citation type="journal article" date="2015" name="Nature">
        <title>Complex archaea that bridge the gap between prokaryotes and eukaryotes.</title>
        <authorList>
            <person name="Spang A."/>
            <person name="Saw J.H."/>
            <person name="Jorgensen S.L."/>
            <person name="Zaremba-Niedzwiedzka K."/>
            <person name="Martijn J."/>
            <person name="Lind A.E."/>
            <person name="van Eijk R."/>
            <person name="Schleper C."/>
            <person name="Guy L."/>
            <person name="Ettema T.J."/>
        </authorList>
    </citation>
    <scope>NUCLEOTIDE SEQUENCE</scope>
</reference>
<comment type="caution">
    <text evidence="1">The sequence shown here is derived from an EMBL/GenBank/DDBJ whole genome shotgun (WGS) entry which is preliminary data.</text>
</comment>
<accession>A0A0F9F9S3</accession>
<sequence>AAAAAYAVAAAAYAAYAARGVQRAKFAEMVAEAFAQSDDLLDATAETKEIEKSRES</sequence>
<protein>
    <submittedName>
        <fullName evidence="1">Uncharacterized protein</fullName>
    </submittedName>
</protein>
<dbReference type="AlphaFoldDB" id="A0A0F9F9S3"/>
<proteinExistence type="predicted"/>
<gene>
    <name evidence="1" type="ORF">LCGC14_1977650</name>
</gene>